<evidence type="ECO:0000313" key="1">
    <source>
        <dbReference type="EMBL" id="KAA6363446.1"/>
    </source>
</evidence>
<sequence length="85" mass="9392">MLKLSCTVAVENIGNNLHILSDDTHATGQAIKIGNLLTVKDLNDLPYLISDLYISPSYAYDYMGINRSILFDNPGTNDLDLHNPL</sequence>
<dbReference type="Proteomes" id="UP000324800">
    <property type="component" value="Unassembled WGS sequence"/>
</dbReference>
<accession>A0A5J4TY71</accession>
<evidence type="ECO:0000313" key="2">
    <source>
        <dbReference type="Proteomes" id="UP000324800"/>
    </source>
</evidence>
<protein>
    <submittedName>
        <fullName evidence="1">Uncharacterized protein</fullName>
    </submittedName>
</protein>
<dbReference type="EMBL" id="SNRW01022905">
    <property type="protein sequence ID" value="KAA6363446.1"/>
    <property type="molecule type" value="Genomic_DNA"/>
</dbReference>
<organism evidence="1 2">
    <name type="scientific">Streblomastix strix</name>
    <dbReference type="NCBI Taxonomy" id="222440"/>
    <lineage>
        <taxon>Eukaryota</taxon>
        <taxon>Metamonada</taxon>
        <taxon>Preaxostyla</taxon>
        <taxon>Oxymonadida</taxon>
        <taxon>Streblomastigidae</taxon>
        <taxon>Streblomastix</taxon>
    </lineage>
</organism>
<feature type="non-terminal residue" evidence="1">
    <location>
        <position position="85"/>
    </location>
</feature>
<gene>
    <name evidence="1" type="ORF">EZS28_041026</name>
</gene>
<name>A0A5J4TY71_9EUKA</name>
<proteinExistence type="predicted"/>
<dbReference type="AlphaFoldDB" id="A0A5J4TY71"/>
<reference evidence="1 2" key="1">
    <citation type="submission" date="2019-03" db="EMBL/GenBank/DDBJ databases">
        <title>Single cell metagenomics reveals metabolic interactions within the superorganism composed of flagellate Streblomastix strix and complex community of Bacteroidetes bacteria on its surface.</title>
        <authorList>
            <person name="Treitli S.C."/>
            <person name="Kolisko M."/>
            <person name="Husnik F."/>
            <person name="Keeling P."/>
            <person name="Hampl V."/>
        </authorList>
    </citation>
    <scope>NUCLEOTIDE SEQUENCE [LARGE SCALE GENOMIC DNA]</scope>
    <source>
        <strain evidence="1">ST1C</strain>
    </source>
</reference>
<comment type="caution">
    <text evidence="1">The sequence shown here is derived from an EMBL/GenBank/DDBJ whole genome shotgun (WGS) entry which is preliminary data.</text>
</comment>